<accession>A0A6G9IBQ1</accession>
<evidence type="ECO:0000313" key="2">
    <source>
        <dbReference type="EMBL" id="QIQ21010.1"/>
    </source>
</evidence>
<evidence type="ECO:0000259" key="1">
    <source>
        <dbReference type="PROSITE" id="PS50164"/>
    </source>
</evidence>
<reference evidence="2 3" key="1">
    <citation type="submission" date="2020-03" db="EMBL/GenBank/DDBJ databases">
        <title>Complete genome sequence of Orbus sp. IPMB12 (BCRC 80908).</title>
        <authorList>
            <person name="Lo W.-S."/>
            <person name="Chang T.-H."/>
            <person name="Kuo C.-H."/>
        </authorList>
    </citation>
    <scope>NUCLEOTIDE SEQUENCE [LARGE SCALE GENOMIC DNA]</scope>
    <source>
        <strain evidence="2 3">IPMB12</strain>
    </source>
</reference>
<name>A0A6G9IBQ1_9GAMM</name>
<protein>
    <submittedName>
        <fullName evidence="2">GIY-YIG nuclease family protein</fullName>
    </submittedName>
</protein>
<dbReference type="KEGG" id="orb:IPMB12_04540"/>
<keyword evidence="3" id="KW-1185">Reference proteome</keyword>
<proteinExistence type="predicted"/>
<organism evidence="2 3">
    <name type="scientific">Zophobihabitans entericus</name>
    <dbReference type="NCBI Taxonomy" id="1635327"/>
    <lineage>
        <taxon>Bacteria</taxon>
        <taxon>Pseudomonadati</taxon>
        <taxon>Pseudomonadota</taxon>
        <taxon>Gammaproteobacteria</taxon>
        <taxon>Orbales</taxon>
        <taxon>Orbaceae</taxon>
        <taxon>Zophobihabitans</taxon>
    </lineage>
</organism>
<dbReference type="InterPro" id="IPR000305">
    <property type="entry name" value="GIY-YIG_endonuc"/>
</dbReference>
<dbReference type="EMBL" id="CP050253">
    <property type="protein sequence ID" value="QIQ21010.1"/>
    <property type="molecule type" value="Genomic_DNA"/>
</dbReference>
<dbReference type="InParanoid" id="A0A6G9IBQ1"/>
<dbReference type="AlphaFoldDB" id="A0A6G9IBQ1"/>
<dbReference type="Proteomes" id="UP000501168">
    <property type="component" value="Chromosome"/>
</dbReference>
<gene>
    <name evidence="2" type="ORF">IPMB12_04540</name>
</gene>
<sequence>MTRNFYVYALKDPLQKPAKIFYIGKGTGSRSIEHTQKPDNTRKGKHIKEILAAGCQVIVTTLVDHLTEEDALRIELELIACLGTIDNGGVLYNSITPHAIAPKLKSNVVLPDDAVMKAQLGLKLLKDAIISFAEENPQGITNSDCVHYLGLQSDNEGRQQDYLSYSILGLLIKEGALISEKVSNRRRYKKNS</sequence>
<dbReference type="CDD" id="cd10440">
    <property type="entry name" value="GIY-YIG_COG3680"/>
    <property type="match status" value="1"/>
</dbReference>
<dbReference type="PROSITE" id="PS50164">
    <property type="entry name" value="GIY_YIG"/>
    <property type="match status" value="1"/>
</dbReference>
<dbReference type="Pfam" id="PF22945">
    <property type="entry name" value="LEM-3_GIY-YIG"/>
    <property type="match status" value="1"/>
</dbReference>
<dbReference type="RefSeq" id="WP_166915367.1">
    <property type="nucleotide sequence ID" value="NZ_CP050253.1"/>
</dbReference>
<feature type="domain" description="GIY-YIG" evidence="1">
    <location>
        <begin position="3"/>
        <end position="88"/>
    </location>
</feature>
<evidence type="ECO:0000313" key="3">
    <source>
        <dbReference type="Proteomes" id="UP000501168"/>
    </source>
</evidence>